<comment type="cofactor">
    <cofactor evidence="1">
        <name>FAD</name>
        <dbReference type="ChEBI" id="CHEBI:57692"/>
    </cofactor>
</comment>
<dbReference type="InterPro" id="IPR050315">
    <property type="entry name" value="FAD-oxidoreductase_2"/>
</dbReference>
<evidence type="ECO:0000313" key="6">
    <source>
        <dbReference type="EMBL" id="KCZ86136.1"/>
    </source>
</evidence>
<dbReference type="GO" id="GO:0016491">
    <property type="term" value="F:oxidoreductase activity"/>
    <property type="evidence" value="ECO:0007669"/>
    <property type="project" value="UniProtKB-KW"/>
</dbReference>
<dbReference type="PANTHER" id="PTHR43400">
    <property type="entry name" value="FUMARATE REDUCTASE"/>
    <property type="match status" value="1"/>
</dbReference>
<keyword evidence="4" id="KW-0560">Oxidoreductase</keyword>
<accession>A0A069E9M4</accession>
<sequence length="466" mass="48618">MTRVLKEAGEFPTETDVLVLGAGIAGHCAALSAANAGASVLFLEKSSLPGGSSAIAGGAFAFCGTDEQRQAGIDDSIEAFRQALLYSGKGRNNRELLELFLAKQLVAYDFLKSQGIGFELFMSPPPDVPRAHMTGTGRVVTKLHMKAQAHSGIAFFSKSSGVRLVRSQGGGRVEACIVMYGDREAEIRVNKGILLATGGFSRSRELLGIYAPELAEGVKHGGVANTGDGLIMACDLGAGQADLGYVSGSFGGAIRNYPDDVIKPDEIPPLIFAFQDTAIMVNKAGRRFVNEAQSYKALGAIGMTQPGGIAFQVFDESLMAGSLDDTSVNNYKEALLGGYIRKADTIGELAELVGLDPAVLEETVRTYNADANEGRDSMFGRARGLKPIDTAPYYIAATANAITSTYGGVAVDGRMAVVDWFGVPIGGLYAAGEVVGGFHGAGYFSASSLSSSATFGLEAGRNAALS</sequence>
<dbReference type="Pfam" id="PF00890">
    <property type="entry name" value="FAD_binding_2"/>
    <property type="match status" value="1"/>
</dbReference>
<evidence type="ECO:0000259" key="5">
    <source>
        <dbReference type="Pfam" id="PF00890"/>
    </source>
</evidence>
<evidence type="ECO:0000256" key="4">
    <source>
        <dbReference type="ARBA" id="ARBA00023002"/>
    </source>
</evidence>
<gene>
    <name evidence="6" type="ORF">HAD_10635</name>
</gene>
<dbReference type="InterPro" id="IPR003953">
    <property type="entry name" value="FAD-dep_OxRdtase_2_FAD-bd"/>
</dbReference>
<dbReference type="AlphaFoldDB" id="A0A069E9M4"/>
<dbReference type="OrthoDB" id="3178130at2"/>
<evidence type="ECO:0000256" key="1">
    <source>
        <dbReference type="ARBA" id="ARBA00001974"/>
    </source>
</evidence>
<dbReference type="InterPro" id="IPR036188">
    <property type="entry name" value="FAD/NAD-bd_sf"/>
</dbReference>
<reference evidence="6 7" key="1">
    <citation type="journal article" date="2014" name="Antonie Van Leeuwenhoek">
        <title>Hyphomonas beringensis sp. nov. and Hyphomonas chukchiensis sp. nov., isolated from surface seawater of the Bering Sea and Chukchi Sea.</title>
        <authorList>
            <person name="Li C."/>
            <person name="Lai Q."/>
            <person name="Li G."/>
            <person name="Dong C."/>
            <person name="Wang J."/>
            <person name="Liao Y."/>
            <person name="Shao Z."/>
        </authorList>
    </citation>
    <scope>NUCLEOTIDE SEQUENCE [LARGE SCALE GENOMIC DNA]</scope>
    <source>
        <strain evidence="6 7">MHS-3</strain>
    </source>
</reference>
<dbReference type="SUPFAM" id="SSF56425">
    <property type="entry name" value="Succinate dehydrogenase/fumarate reductase flavoprotein, catalytic domain"/>
    <property type="match status" value="1"/>
</dbReference>
<evidence type="ECO:0000256" key="2">
    <source>
        <dbReference type="ARBA" id="ARBA00022630"/>
    </source>
</evidence>
<evidence type="ECO:0000313" key="7">
    <source>
        <dbReference type="Proteomes" id="UP000027446"/>
    </source>
</evidence>
<dbReference type="SUPFAM" id="SSF51905">
    <property type="entry name" value="FAD/NAD(P)-binding domain"/>
    <property type="match status" value="1"/>
</dbReference>
<dbReference type="PRINTS" id="PR00368">
    <property type="entry name" value="FADPNR"/>
</dbReference>
<proteinExistence type="predicted"/>
<dbReference type="eggNOG" id="COG1053">
    <property type="taxonomic scope" value="Bacteria"/>
</dbReference>
<evidence type="ECO:0000256" key="3">
    <source>
        <dbReference type="ARBA" id="ARBA00022827"/>
    </source>
</evidence>
<organism evidence="6 7">
    <name type="scientific">Hyphomonas adhaerens MHS-3</name>
    <dbReference type="NCBI Taxonomy" id="1280949"/>
    <lineage>
        <taxon>Bacteria</taxon>
        <taxon>Pseudomonadati</taxon>
        <taxon>Pseudomonadota</taxon>
        <taxon>Alphaproteobacteria</taxon>
        <taxon>Hyphomonadales</taxon>
        <taxon>Hyphomonadaceae</taxon>
        <taxon>Hyphomonas</taxon>
    </lineage>
</organism>
<dbReference type="PATRIC" id="fig|1280949.3.peg.2176"/>
<keyword evidence="2" id="KW-0285">Flavoprotein</keyword>
<dbReference type="PANTHER" id="PTHR43400:SF10">
    <property type="entry name" value="3-OXOSTEROID 1-DEHYDROGENASE"/>
    <property type="match status" value="1"/>
</dbReference>
<name>A0A069E9M4_9PROT</name>
<comment type="caution">
    <text evidence="6">The sequence shown here is derived from an EMBL/GenBank/DDBJ whole genome shotgun (WGS) entry which is preliminary data.</text>
</comment>
<feature type="domain" description="FAD-dependent oxidoreductase 2 FAD-binding" evidence="5">
    <location>
        <begin position="16"/>
        <end position="442"/>
    </location>
</feature>
<dbReference type="EMBL" id="ARYH01000001">
    <property type="protein sequence ID" value="KCZ86136.1"/>
    <property type="molecule type" value="Genomic_DNA"/>
</dbReference>
<dbReference type="STRING" id="1280949.HAD_10635"/>
<dbReference type="GO" id="GO:0008202">
    <property type="term" value="P:steroid metabolic process"/>
    <property type="evidence" value="ECO:0007669"/>
    <property type="project" value="UniProtKB-ARBA"/>
</dbReference>
<dbReference type="Gene3D" id="3.90.700.10">
    <property type="entry name" value="Succinate dehydrogenase/fumarate reductase flavoprotein, catalytic domain"/>
    <property type="match status" value="1"/>
</dbReference>
<dbReference type="InterPro" id="IPR027477">
    <property type="entry name" value="Succ_DH/fumarate_Rdtase_cat_sf"/>
</dbReference>
<protein>
    <recommendedName>
        <fullName evidence="5">FAD-dependent oxidoreductase 2 FAD-binding domain-containing protein</fullName>
    </recommendedName>
</protein>
<dbReference type="Gene3D" id="3.50.50.60">
    <property type="entry name" value="FAD/NAD(P)-binding domain"/>
    <property type="match status" value="1"/>
</dbReference>
<keyword evidence="7" id="KW-1185">Reference proteome</keyword>
<dbReference type="Proteomes" id="UP000027446">
    <property type="component" value="Unassembled WGS sequence"/>
</dbReference>
<keyword evidence="3" id="KW-0274">FAD</keyword>